<reference evidence="3" key="1">
    <citation type="journal article" date="2019" name="Int. J. Syst. Evol. Microbiol.">
        <title>The Global Catalogue of Microorganisms (GCM) 10K type strain sequencing project: providing services to taxonomists for standard genome sequencing and annotation.</title>
        <authorList>
            <consortium name="The Broad Institute Genomics Platform"/>
            <consortium name="The Broad Institute Genome Sequencing Center for Infectious Disease"/>
            <person name="Wu L."/>
            <person name="Ma J."/>
        </authorList>
    </citation>
    <scope>NUCLEOTIDE SEQUENCE [LARGE SCALE GENOMIC DNA]</scope>
    <source>
        <strain evidence="3">CGMCC 1.16444</strain>
    </source>
</reference>
<protein>
    <submittedName>
        <fullName evidence="2">Aspartate/glutamate racemase family protein</fullName>
    </submittedName>
</protein>
<dbReference type="RefSeq" id="WP_114958520.1">
    <property type="nucleotide sequence ID" value="NZ_JBHSJF010000008.1"/>
</dbReference>
<dbReference type="InterPro" id="IPR052186">
    <property type="entry name" value="Hydantoin_racemase-like"/>
</dbReference>
<dbReference type="PANTHER" id="PTHR28047:SF5">
    <property type="entry name" value="PROTEIN DCG1"/>
    <property type="match status" value="1"/>
</dbReference>
<dbReference type="EMBL" id="JBHSJF010000008">
    <property type="protein sequence ID" value="MFC5069917.1"/>
    <property type="molecule type" value="Genomic_DNA"/>
</dbReference>
<keyword evidence="3" id="KW-1185">Reference proteome</keyword>
<dbReference type="InterPro" id="IPR015942">
    <property type="entry name" value="Asp/Glu/hydantoin_racemase"/>
</dbReference>
<dbReference type="Proteomes" id="UP001595796">
    <property type="component" value="Unassembled WGS sequence"/>
</dbReference>
<comment type="similarity">
    <text evidence="1">Belongs to the HyuE racemase family.</text>
</comment>
<dbReference type="InterPro" id="IPR053714">
    <property type="entry name" value="Iso_Racemase_Enz_sf"/>
</dbReference>
<accession>A0ABV9Z6V8</accession>
<evidence type="ECO:0000256" key="1">
    <source>
        <dbReference type="ARBA" id="ARBA00038414"/>
    </source>
</evidence>
<sequence length="257" mass="26833">MKILLLNPNTSTGMTDRMVATAAPSLAPDTELVGITATRGFPYIAGRAEALIAGAIALEMVAEHKRGADAIIIAAFGDPGLIAIRELFDVPVTGMAEAAMLTACMAGGRFAILTFSPTLLPWYEDAVISTGLSGRCAGVRVPTSGFKSVDSVREELEEDFVALADRTIREDGADAIILAGAPLSGLAFRIADRVSVPLIDPLSAAIGQAQTLARMRPRAATAGRFARPGPKRTAGLMPALADWIEHRAVDAAAKVEP</sequence>
<name>A0ABV9Z6V8_9HYPH</name>
<proteinExistence type="inferred from homology"/>
<organism evidence="2 3">
    <name type="scientific">Flaviflagellibacter deserti</name>
    <dbReference type="NCBI Taxonomy" id="2267266"/>
    <lineage>
        <taxon>Bacteria</taxon>
        <taxon>Pseudomonadati</taxon>
        <taxon>Pseudomonadota</taxon>
        <taxon>Alphaproteobacteria</taxon>
        <taxon>Hyphomicrobiales</taxon>
        <taxon>Flaviflagellibacter</taxon>
    </lineage>
</organism>
<gene>
    <name evidence="2" type="ORF">ACFPFW_18025</name>
</gene>
<evidence type="ECO:0000313" key="2">
    <source>
        <dbReference type="EMBL" id="MFC5069917.1"/>
    </source>
</evidence>
<dbReference type="Pfam" id="PF01177">
    <property type="entry name" value="Asp_Glu_race"/>
    <property type="match status" value="1"/>
</dbReference>
<comment type="caution">
    <text evidence="2">The sequence shown here is derived from an EMBL/GenBank/DDBJ whole genome shotgun (WGS) entry which is preliminary data.</text>
</comment>
<dbReference type="PANTHER" id="PTHR28047">
    <property type="entry name" value="PROTEIN DCG1"/>
    <property type="match status" value="1"/>
</dbReference>
<evidence type="ECO:0000313" key="3">
    <source>
        <dbReference type="Proteomes" id="UP001595796"/>
    </source>
</evidence>
<dbReference type="Gene3D" id="3.40.50.12500">
    <property type="match status" value="1"/>
</dbReference>